<keyword evidence="7" id="KW-1185">Reference proteome</keyword>
<dbReference type="PANTHER" id="PTHR23507:SF3">
    <property type="entry name" value="THYMIC STROMAL COTRANSPORTER HOMOLOG"/>
    <property type="match status" value="1"/>
</dbReference>
<dbReference type="GO" id="GO:0016020">
    <property type="term" value="C:membrane"/>
    <property type="evidence" value="ECO:0007669"/>
    <property type="project" value="UniProtKB-SubCell"/>
</dbReference>
<evidence type="ECO:0000313" key="7">
    <source>
        <dbReference type="Proteomes" id="UP001230051"/>
    </source>
</evidence>
<evidence type="ECO:0000256" key="5">
    <source>
        <dbReference type="SAM" id="Phobius"/>
    </source>
</evidence>
<feature type="transmembrane region" description="Helical" evidence="5">
    <location>
        <begin position="254"/>
        <end position="275"/>
    </location>
</feature>
<dbReference type="Gene3D" id="1.20.1250.20">
    <property type="entry name" value="MFS general substrate transporter like domains"/>
    <property type="match status" value="2"/>
</dbReference>
<feature type="transmembrane region" description="Helical" evidence="5">
    <location>
        <begin position="61"/>
        <end position="80"/>
    </location>
</feature>
<dbReference type="InterPro" id="IPR036259">
    <property type="entry name" value="MFS_trans_sf"/>
</dbReference>
<protein>
    <recommendedName>
        <fullName evidence="8">Thymic stromal cotransporter homolog</fullName>
    </recommendedName>
</protein>
<dbReference type="AlphaFoldDB" id="A0AAD8GHA4"/>
<evidence type="ECO:0000256" key="4">
    <source>
        <dbReference type="ARBA" id="ARBA00023136"/>
    </source>
</evidence>
<evidence type="ECO:0000313" key="6">
    <source>
        <dbReference type="EMBL" id="KAK1174555.1"/>
    </source>
</evidence>
<feature type="transmembrane region" description="Helical" evidence="5">
    <location>
        <begin position="156"/>
        <end position="178"/>
    </location>
</feature>
<proteinExistence type="predicted"/>
<keyword evidence="4 5" id="KW-0472">Membrane</keyword>
<evidence type="ECO:0000256" key="3">
    <source>
        <dbReference type="ARBA" id="ARBA00022989"/>
    </source>
</evidence>
<feature type="transmembrane region" description="Helical" evidence="5">
    <location>
        <begin position="348"/>
        <end position="369"/>
    </location>
</feature>
<keyword evidence="3 5" id="KW-1133">Transmembrane helix</keyword>
<comment type="subcellular location">
    <subcellularLocation>
        <location evidence="1">Membrane</location>
        <topology evidence="1">Multi-pass membrane protein</topology>
    </subcellularLocation>
</comment>
<sequence>MSCIEFIEPVVVAAQVASAFYDTGLLMVVKERYNVTSSNSSLTNSTDHGDNEQQTAVSDFLMIYGMISGFVPFVPAFILARLGDKRNRKIPICVPLVGYMLSRLMLLLVILLQWPVKVMFGAAVVYGLFGGFSSYWAGVMALASARSDETRRSIRLISIELIYGIAGFIGSIASGHIFNMFHVSQHQGVMLVGISVFLYIFCLSYSIFVLKVPKTGRTPAILPHGQTADNCGTGGSDNAPTVADGSSTSGTFDLISIVLLFAGAILYDVSVSGAMDILPSFVIKEPLSWGAEQIGYGNAAGFVIFITSFLGVYVFSKCLRDTTMIIVGMVSFGTGILVMAFVRRTYMFYIARALNLFALIPMPTIRSLLSKQVQGSSYGKMFILLQMSFTIASVATSPIFTKIYQATLVWFAGFCFIVSYILSVLAIIPICIVGYRTGRHGYTRLPSS</sequence>
<dbReference type="PANTHER" id="PTHR23507">
    <property type="entry name" value="ZGC:174356"/>
    <property type="match status" value="1"/>
</dbReference>
<dbReference type="SUPFAM" id="SSF103473">
    <property type="entry name" value="MFS general substrate transporter"/>
    <property type="match status" value="1"/>
</dbReference>
<evidence type="ECO:0008006" key="8">
    <source>
        <dbReference type="Google" id="ProtNLM"/>
    </source>
</evidence>
<dbReference type="Proteomes" id="UP001230051">
    <property type="component" value="Unassembled WGS sequence"/>
</dbReference>
<reference evidence="6" key="1">
    <citation type="submission" date="2022-02" db="EMBL/GenBank/DDBJ databases">
        <title>Atlantic sturgeon de novo genome assembly.</title>
        <authorList>
            <person name="Stock M."/>
            <person name="Klopp C."/>
            <person name="Guiguen Y."/>
            <person name="Cabau C."/>
            <person name="Parinello H."/>
            <person name="Santidrian Yebra-Pimentel E."/>
            <person name="Kuhl H."/>
            <person name="Dirks R.P."/>
            <person name="Guessner J."/>
            <person name="Wuertz S."/>
            <person name="Du K."/>
            <person name="Schartl M."/>
        </authorList>
    </citation>
    <scope>NUCLEOTIDE SEQUENCE</scope>
    <source>
        <strain evidence="6">STURGEONOMICS-FGT-2020</strain>
        <tissue evidence="6">Whole blood</tissue>
    </source>
</reference>
<feature type="transmembrane region" description="Helical" evidence="5">
    <location>
        <begin position="295"/>
        <end position="315"/>
    </location>
</feature>
<organism evidence="6 7">
    <name type="scientific">Acipenser oxyrinchus oxyrinchus</name>
    <dbReference type="NCBI Taxonomy" id="40147"/>
    <lineage>
        <taxon>Eukaryota</taxon>
        <taxon>Metazoa</taxon>
        <taxon>Chordata</taxon>
        <taxon>Craniata</taxon>
        <taxon>Vertebrata</taxon>
        <taxon>Euteleostomi</taxon>
        <taxon>Actinopterygii</taxon>
        <taxon>Chondrostei</taxon>
        <taxon>Acipenseriformes</taxon>
        <taxon>Acipenseridae</taxon>
        <taxon>Acipenser</taxon>
    </lineage>
</organism>
<comment type="caution">
    <text evidence="6">The sequence shown here is derived from an EMBL/GenBank/DDBJ whole genome shotgun (WGS) entry which is preliminary data.</text>
</comment>
<accession>A0AAD8GHA4</accession>
<feature type="transmembrane region" description="Helical" evidence="5">
    <location>
        <begin position="92"/>
        <end position="114"/>
    </location>
</feature>
<keyword evidence="2 5" id="KW-0812">Transmembrane</keyword>
<dbReference type="EMBL" id="JAGXEW010000002">
    <property type="protein sequence ID" value="KAK1174555.1"/>
    <property type="molecule type" value="Genomic_DNA"/>
</dbReference>
<feature type="transmembrane region" description="Helical" evidence="5">
    <location>
        <begin position="322"/>
        <end position="342"/>
    </location>
</feature>
<evidence type="ECO:0000256" key="2">
    <source>
        <dbReference type="ARBA" id="ARBA00022692"/>
    </source>
</evidence>
<name>A0AAD8GHA4_ACIOX</name>
<feature type="transmembrane region" description="Helical" evidence="5">
    <location>
        <begin position="120"/>
        <end position="144"/>
    </location>
</feature>
<feature type="transmembrane region" description="Helical" evidence="5">
    <location>
        <begin position="381"/>
        <end position="401"/>
    </location>
</feature>
<feature type="transmembrane region" description="Helical" evidence="5">
    <location>
        <begin position="407"/>
        <end position="435"/>
    </location>
</feature>
<feature type="transmembrane region" description="Helical" evidence="5">
    <location>
        <begin position="190"/>
        <end position="210"/>
    </location>
</feature>
<dbReference type="GO" id="GO:0022857">
    <property type="term" value="F:transmembrane transporter activity"/>
    <property type="evidence" value="ECO:0007669"/>
    <property type="project" value="TreeGrafter"/>
</dbReference>
<gene>
    <name evidence="6" type="ORF">AOXY_G2067</name>
</gene>
<evidence type="ECO:0000256" key="1">
    <source>
        <dbReference type="ARBA" id="ARBA00004141"/>
    </source>
</evidence>